<feature type="compositionally biased region" description="Low complexity" evidence="1">
    <location>
        <begin position="1"/>
        <end position="41"/>
    </location>
</feature>
<dbReference type="GeneID" id="17321861"/>
<protein>
    <submittedName>
        <fullName evidence="2">Uncharacterized protein</fullName>
    </submittedName>
</protein>
<accession>R7Q724</accession>
<evidence type="ECO:0000313" key="2">
    <source>
        <dbReference type="EMBL" id="CDF34332.1"/>
    </source>
</evidence>
<dbReference type="Proteomes" id="UP000012073">
    <property type="component" value="Unassembled WGS sequence"/>
</dbReference>
<sequence>MTRTPSNTPATLSSPPTPSRRSPCTRRTAARRCPSTSSRSRSPPPPTSWMTPRPSSRTSSCRWAASRTQTCARKRPVRPSRR</sequence>
<dbReference type="Gramene" id="CDF34332">
    <property type="protein sequence ID" value="CDF34332"/>
    <property type="gene ID" value="CHC_T00002765001"/>
</dbReference>
<dbReference type="RefSeq" id="XP_005714151.1">
    <property type="nucleotide sequence ID" value="XM_005714094.1"/>
</dbReference>
<feature type="compositionally biased region" description="Low complexity" evidence="1">
    <location>
        <begin position="48"/>
        <end position="62"/>
    </location>
</feature>
<dbReference type="KEGG" id="ccp:CHC_T00002765001"/>
<organism evidence="2 3">
    <name type="scientific">Chondrus crispus</name>
    <name type="common">Carrageen Irish moss</name>
    <name type="synonym">Polymorpha crispa</name>
    <dbReference type="NCBI Taxonomy" id="2769"/>
    <lineage>
        <taxon>Eukaryota</taxon>
        <taxon>Rhodophyta</taxon>
        <taxon>Florideophyceae</taxon>
        <taxon>Rhodymeniophycidae</taxon>
        <taxon>Gigartinales</taxon>
        <taxon>Gigartinaceae</taxon>
        <taxon>Chondrus</taxon>
    </lineage>
</organism>
<gene>
    <name evidence="2" type="ORF">CHC_T00002765001</name>
</gene>
<dbReference type="EMBL" id="HG001685">
    <property type="protein sequence ID" value="CDF34332.1"/>
    <property type="molecule type" value="Genomic_DNA"/>
</dbReference>
<name>R7Q724_CHOCR</name>
<feature type="region of interest" description="Disordered" evidence="1">
    <location>
        <begin position="1"/>
        <end position="82"/>
    </location>
</feature>
<evidence type="ECO:0000313" key="3">
    <source>
        <dbReference type="Proteomes" id="UP000012073"/>
    </source>
</evidence>
<dbReference type="AlphaFoldDB" id="R7Q724"/>
<reference evidence="3" key="1">
    <citation type="journal article" date="2013" name="Proc. Natl. Acad. Sci. U.S.A.">
        <title>Genome structure and metabolic features in the red seaweed Chondrus crispus shed light on evolution of the Archaeplastida.</title>
        <authorList>
            <person name="Collen J."/>
            <person name="Porcel B."/>
            <person name="Carre W."/>
            <person name="Ball S.G."/>
            <person name="Chaparro C."/>
            <person name="Tonon T."/>
            <person name="Barbeyron T."/>
            <person name="Michel G."/>
            <person name="Noel B."/>
            <person name="Valentin K."/>
            <person name="Elias M."/>
            <person name="Artiguenave F."/>
            <person name="Arun A."/>
            <person name="Aury J.M."/>
            <person name="Barbosa-Neto J.F."/>
            <person name="Bothwell J.H."/>
            <person name="Bouget F.Y."/>
            <person name="Brillet L."/>
            <person name="Cabello-Hurtado F."/>
            <person name="Capella-Gutierrez S."/>
            <person name="Charrier B."/>
            <person name="Cladiere L."/>
            <person name="Cock J.M."/>
            <person name="Coelho S.M."/>
            <person name="Colleoni C."/>
            <person name="Czjzek M."/>
            <person name="Da Silva C."/>
            <person name="Delage L."/>
            <person name="Denoeud F."/>
            <person name="Deschamps P."/>
            <person name="Dittami S.M."/>
            <person name="Gabaldon T."/>
            <person name="Gachon C.M."/>
            <person name="Groisillier A."/>
            <person name="Herve C."/>
            <person name="Jabbari K."/>
            <person name="Katinka M."/>
            <person name="Kloareg B."/>
            <person name="Kowalczyk N."/>
            <person name="Labadie K."/>
            <person name="Leblanc C."/>
            <person name="Lopez P.J."/>
            <person name="McLachlan D.H."/>
            <person name="Meslet-Cladiere L."/>
            <person name="Moustafa A."/>
            <person name="Nehr Z."/>
            <person name="Nyvall Collen P."/>
            <person name="Panaud O."/>
            <person name="Partensky F."/>
            <person name="Poulain J."/>
            <person name="Rensing S.A."/>
            <person name="Rousvoal S."/>
            <person name="Samson G."/>
            <person name="Symeonidi A."/>
            <person name="Weissenbach J."/>
            <person name="Zambounis A."/>
            <person name="Wincker P."/>
            <person name="Boyen C."/>
        </authorList>
    </citation>
    <scope>NUCLEOTIDE SEQUENCE [LARGE SCALE GENOMIC DNA]</scope>
    <source>
        <strain evidence="3">cv. Stackhouse</strain>
    </source>
</reference>
<evidence type="ECO:0000256" key="1">
    <source>
        <dbReference type="SAM" id="MobiDB-lite"/>
    </source>
</evidence>
<proteinExistence type="predicted"/>
<feature type="compositionally biased region" description="Basic residues" evidence="1">
    <location>
        <begin position="72"/>
        <end position="82"/>
    </location>
</feature>
<keyword evidence="3" id="KW-1185">Reference proteome</keyword>